<dbReference type="RefSeq" id="WP_184027787.1">
    <property type="nucleotide sequence ID" value="NZ_JACHFN010000005.1"/>
</dbReference>
<accession>A0A7W8GEM4</accession>
<keyword evidence="2" id="KW-1185">Reference proteome</keyword>
<dbReference type="EMBL" id="JACHFN010000005">
    <property type="protein sequence ID" value="MBB5234221.1"/>
    <property type="molecule type" value="Genomic_DNA"/>
</dbReference>
<sequence>MPQPLMYVAYDGHDHPFLATADSARYGEDDHEPARSLARHLYRGGRAVVLSLSPKWEEGDSLLDALQAVARGEPPVESLGQVTVEATYDTLSAFLNAEDS</sequence>
<name>A0A7W8GEM4_9DEIO</name>
<comment type="caution">
    <text evidence="1">The sequence shown here is derived from an EMBL/GenBank/DDBJ whole genome shotgun (WGS) entry which is preliminary data.</text>
</comment>
<dbReference type="AlphaFoldDB" id="A0A7W8GEM4"/>
<organism evidence="1 2">
    <name type="scientific">Deinococcus budaensis</name>
    <dbReference type="NCBI Taxonomy" id="1665626"/>
    <lineage>
        <taxon>Bacteria</taxon>
        <taxon>Thermotogati</taxon>
        <taxon>Deinococcota</taxon>
        <taxon>Deinococci</taxon>
        <taxon>Deinococcales</taxon>
        <taxon>Deinococcaceae</taxon>
        <taxon>Deinococcus</taxon>
    </lineage>
</organism>
<reference evidence="1 2" key="1">
    <citation type="submission" date="2020-08" db="EMBL/GenBank/DDBJ databases">
        <title>Genomic Encyclopedia of Type Strains, Phase IV (KMG-IV): sequencing the most valuable type-strain genomes for metagenomic binning, comparative biology and taxonomic classification.</title>
        <authorList>
            <person name="Goeker M."/>
        </authorList>
    </citation>
    <scope>NUCLEOTIDE SEQUENCE [LARGE SCALE GENOMIC DNA]</scope>
    <source>
        <strain evidence="1 2">DSM 101791</strain>
    </source>
</reference>
<proteinExistence type="predicted"/>
<evidence type="ECO:0000313" key="2">
    <source>
        <dbReference type="Proteomes" id="UP000525389"/>
    </source>
</evidence>
<evidence type="ECO:0000313" key="1">
    <source>
        <dbReference type="EMBL" id="MBB5234221.1"/>
    </source>
</evidence>
<gene>
    <name evidence="1" type="ORF">HNQ09_001659</name>
</gene>
<dbReference type="Proteomes" id="UP000525389">
    <property type="component" value="Unassembled WGS sequence"/>
</dbReference>
<protein>
    <submittedName>
        <fullName evidence="1">Uncharacterized protein</fullName>
    </submittedName>
</protein>